<dbReference type="Proteomes" id="UP001056120">
    <property type="component" value="Linkage Group LG29"/>
</dbReference>
<reference evidence="2" key="1">
    <citation type="journal article" date="2022" name="Mol. Ecol. Resour.">
        <title>The genomes of chicory, endive, great burdock and yacon provide insights into Asteraceae palaeo-polyploidization history and plant inulin production.</title>
        <authorList>
            <person name="Fan W."/>
            <person name="Wang S."/>
            <person name="Wang H."/>
            <person name="Wang A."/>
            <person name="Jiang F."/>
            <person name="Liu H."/>
            <person name="Zhao H."/>
            <person name="Xu D."/>
            <person name="Zhang Y."/>
        </authorList>
    </citation>
    <scope>NUCLEOTIDE SEQUENCE [LARGE SCALE GENOMIC DNA]</scope>
    <source>
        <strain evidence="2">cv. Yunnan</strain>
    </source>
</reference>
<proteinExistence type="predicted"/>
<organism evidence="1 2">
    <name type="scientific">Smallanthus sonchifolius</name>
    <dbReference type="NCBI Taxonomy" id="185202"/>
    <lineage>
        <taxon>Eukaryota</taxon>
        <taxon>Viridiplantae</taxon>
        <taxon>Streptophyta</taxon>
        <taxon>Embryophyta</taxon>
        <taxon>Tracheophyta</taxon>
        <taxon>Spermatophyta</taxon>
        <taxon>Magnoliopsida</taxon>
        <taxon>eudicotyledons</taxon>
        <taxon>Gunneridae</taxon>
        <taxon>Pentapetalae</taxon>
        <taxon>asterids</taxon>
        <taxon>campanulids</taxon>
        <taxon>Asterales</taxon>
        <taxon>Asteraceae</taxon>
        <taxon>Asteroideae</taxon>
        <taxon>Heliantheae alliance</taxon>
        <taxon>Millerieae</taxon>
        <taxon>Smallanthus</taxon>
    </lineage>
</organism>
<sequence>MSSFVTLGLSTKKIVAAFTSVRITEQGSKCYTTPPKTILCRCSLLDDMYVGKLKPATLFLCNNQQGIKYQFI</sequence>
<gene>
    <name evidence="1" type="ORF">L1987_86659</name>
</gene>
<keyword evidence="2" id="KW-1185">Reference proteome</keyword>
<name>A0ACB8Y028_9ASTR</name>
<comment type="caution">
    <text evidence="1">The sequence shown here is derived from an EMBL/GenBank/DDBJ whole genome shotgun (WGS) entry which is preliminary data.</text>
</comment>
<dbReference type="EMBL" id="CM042046">
    <property type="protein sequence ID" value="KAI3677041.1"/>
    <property type="molecule type" value="Genomic_DNA"/>
</dbReference>
<accession>A0ACB8Y028</accession>
<evidence type="ECO:0000313" key="2">
    <source>
        <dbReference type="Proteomes" id="UP001056120"/>
    </source>
</evidence>
<evidence type="ECO:0000313" key="1">
    <source>
        <dbReference type="EMBL" id="KAI3677041.1"/>
    </source>
</evidence>
<reference evidence="1 2" key="2">
    <citation type="journal article" date="2022" name="Mol. Ecol. Resour.">
        <title>The genomes of chicory, endive, great burdock and yacon provide insights into Asteraceae paleo-polyploidization history and plant inulin production.</title>
        <authorList>
            <person name="Fan W."/>
            <person name="Wang S."/>
            <person name="Wang H."/>
            <person name="Wang A."/>
            <person name="Jiang F."/>
            <person name="Liu H."/>
            <person name="Zhao H."/>
            <person name="Xu D."/>
            <person name="Zhang Y."/>
        </authorList>
    </citation>
    <scope>NUCLEOTIDE SEQUENCE [LARGE SCALE GENOMIC DNA]</scope>
    <source>
        <strain evidence="2">cv. Yunnan</strain>
        <tissue evidence="1">Leaves</tissue>
    </source>
</reference>
<protein>
    <submittedName>
        <fullName evidence="1">Uncharacterized protein</fullName>
    </submittedName>
</protein>